<dbReference type="SMART" id="SM00354">
    <property type="entry name" value="HTH_LACI"/>
    <property type="match status" value="1"/>
</dbReference>
<dbReference type="RefSeq" id="WP_003046337.1">
    <property type="nucleotide sequence ID" value="NZ_BEWZ01000005.1"/>
</dbReference>
<dbReference type="Gene3D" id="3.40.50.2300">
    <property type="match status" value="2"/>
</dbReference>
<dbReference type="PROSITE" id="PS00356">
    <property type="entry name" value="HTH_LACI_1"/>
    <property type="match status" value="1"/>
</dbReference>
<sequence>MATLKDIATLAGVSQATVSRVLNHDESLSVTETTRHKILTIADDLDYKKHKKITNTTRVKQKVAIVQWYSEQEELNDLYYYTIRIGIEKRAQDLSYDVIRCFDCHLDALPNDLVGIIAIGKFSQRQIQCLEELTENLVFVDSDTLTSGHPCVTTDFDHSVIKVLDYFIDKKLTPIGMIAGEEKTTDGLETIVDQRFRTFRNYAYEHGIYTPKTIFIGEFSAQSGYFLMKKAIDELGNNLPKAFFVANDTLAIGALKALQEAGIAVPQRVSLVSFNDTSLAKQVYPALSSITVYTEEMGRTAVDVLNRQLIAPETIASMTRIATTLTLRESSL</sequence>
<dbReference type="OrthoDB" id="43195at2"/>
<keyword evidence="2 5" id="KW-0238">DNA-binding</keyword>
<evidence type="ECO:0000259" key="4">
    <source>
        <dbReference type="PROSITE" id="PS50932"/>
    </source>
</evidence>
<accession>A0A2D4DP00</accession>
<evidence type="ECO:0000256" key="2">
    <source>
        <dbReference type="ARBA" id="ARBA00023125"/>
    </source>
</evidence>
<dbReference type="InterPro" id="IPR000843">
    <property type="entry name" value="HTH_LacI"/>
</dbReference>
<dbReference type="CDD" id="cd01544">
    <property type="entry name" value="PBP1_GalR"/>
    <property type="match status" value="1"/>
</dbReference>
<dbReference type="Proteomes" id="UP001186118">
    <property type="component" value="Unassembled WGS sequence"/>
</dbReference>
<dbReference type="GO" id="GO:0003700">
    <property type="term" value="F:DNA-binding transcription factor activity"/>
    <property type="evidence" value="ECO:0007669"/>
    <property type="project" value="TreeGrafter"/>
</dbReference>
<dbReference type="CDD" id="cd01392">
    <property type="entry name" value="HTH_LacI"/>
    <property type="match status" value="1"/>
</dbReference>
<gene>
    <name evidence="6" type="primary">lacR_2</name>
    <name evidence="6" type="ORF">FMV2238Y02_18440</name>
    <name evidence="5" type="ORF">KB584_03865</name>
</gene>
<protein>
    <submittedName>
        <fullName evidence="6">HTH-type transcriptional regulator LacR</fullName>
    </submittedName>
    <submittedName>
        <fullName evidence="5">LacI family DNA-binding transcriptional regulator</fullName>
    </submittedName>
</protein>
<reference evidence="6 7" key="1">
    <citation type="submission" date="2018-10" db="EMBL/GenBank/DDBJ databases">
        <authorList>
            <consortium name="Molecular Microbiology and Infection Unit (UMMI)"/>
            <person name="Machado M."/>
        </authorList>
    </citation>
    <scope>NUCLEOTIDE SEQUENCE [LARGE SCALE GENOMIC DNA]</scope>
    <source>
        <strain evidence="6">FMV2238.02</strain>
    </source>
</reference>
<dbReference type="PRINTS" id="PR00036">
    <property type="entry name" value="HTHLACI"/>
</dbReference>
<dbReference type="InterPro" id="IPR028082">
    <property type="entry name" value="Peripla_BP_I"/>
</dbReference>
<evidence type="ECO:0000313" key="6">
    <source>
        <dbReference type="EMBL" id="VDC43345.1"/>
    </source>
</evidence>
<dbReference type="GeneID" id="49628136"/>
<dbReference type="PANTHER" id="PTHR30146">
    <property type="entry name" value="LACI-RELATED TRANSCRIPTIONAL REPRESSOR"/>
    <property type="match status" value="1"/>
</dbReference>
<dbReference type="Proteomes" id="UP000280759">
    <property type="component" value="Unassembled WGS sequence"/>
</dbReference>
<proteinExistence type="predicted"/>
<dbReference type="Pfam" id="PF00356">
    <property type="entry name" value="LacI"/>
    <property type="match status" value="1"/>
</dbReference>
<dbReference type="Pfam" id="PF13377">
    <property type="entry name" value="Peripla_BP_3"/>
    <property type="match status" value="1"/>
</dbReference>
<keyword evidence="1" id="KW-0805">Transcription regulation</keyword>
<dbReference type="Gene3D" id="1.10.260.40">
    <property type="entry name" value="lambda repressor-like DNA-binding domains"/>
    <property type="match status" value="1"/>
</dbReference>
<evidence type="ECO:0000313" key="7">
    <source>
        <dbReference type="Proteomes" id="UP000280759"/>
    </source>
</evidence>
<dbReference type="InterPro" id="IPR046335">
    <property type="entry name" value="LacI/GalR-like_sensor"/>
</dbReference>
<dbReference type="InterPro" id="IPR010982">
    <property type="entry name" value="Lambda_DNA-bd_dom_sf"/>
</dbReference>
<dbReference type="EMBL" id="JAGQEX010000006">
    <property type="protein sequence ID" value="MDV5976603.1"/>
    <property type="molecule type" value="Genomic_DNA"/>
</dbReference>
<dbReference type="GO" id="GO:0000976">
    <property type="term" value="F:transcription cis-regulatory region binding"/>
    <property type="evidence" value="ECO:0007669"/>
    <property type="project" value="TreeGrafter"/>
</dbReference>
<name>A0A2D4DP00_STRCB</name>
<keyword evidence="7" id="KW-1185">Reference proteome</keyword>
<evidence type="ECO:0000313" key="5">
    <source>
        <dbReference type="EMBL" id="MDV5976603.1"/>
    </source>
</evidence>
<organism evidence="6 7">
    <name type="scientific">Streptococcus canis</name>
    <dbReference type="NCBI Taxonomy" id="1329"/>
    <lineage>
        <taxon>Bacteria</taxon>
        <taxon>Bacillati</taxon>
        <taxon>Bacillota</taxon>
        <taxon>Bacilli</taxon>
        <taxon>Lactobacillales</taxon>
        <taxon>Streptococcaceae</taxon>
        <taxon>Streptococcus</taxon>
    </lineage>
</organism>
<evidence type="ECO:0000256" key="3">
    <source>
        <dbReference type="ARBA" id="ARBA00023163"/>
    </source>
</evidence>
<dbReference type="PROSITE" id="PS50932">
    <property type="entry name" value="HTH_LACI_2"/>
    <property type="match status" value="1"/>
</dbReference>
<keyword evidence="3" id="KW-0804">Transcription</keyword>
<reference evidence="5" key="2">
    <citation type="submission" date="2021-04" db="EMBL/GenBank/DDBJ databases">
        <title>Draft genomes of 20 S. canis strains.</title>
        <authorList>
            <person name="Pagnossin D."/>
            <person name="Weir W."/>
            <person name="Smith A."/>
            <person name="Ure R."/>
            <person name="Oravcova K."/>
        </authorList>
    </citation>
    <scope>NUCLEOTIDE SEQUENCE</scope>
    <source>
        <strain evidence="5">284</strain>
    </source>
</reference>
<evidence type="ECO:0000256" key="1">
    <source>
        <dbReference type="ARBA" id="ARBA00023015"/>
    </source>
</evidence>
<feature type="domain" description="HTH lacI-type" evidence="4">
    <location>
        <begin position="2"/>
        <end position="58"/>
    </location>
</feature>
<dbReference type="PANTHER" id="PTHR30146:SF149">
    <property type="entry name" value="HTH-TYPE TRANSCRIPTIONAL REGULATOR EBGR"/>
    <property type="match status" value="1"/>
</dbReference>
<dbReference type="AlphaFoldDB" id="A0A2D4DP00"/>
<dbReference type="EMBL" id="UXEP01000033">
    <property type="protein sequence ID" value="VDC43345.1"/>
    <property type="molecule type" value="Genomic_DNA"/>
</dbReference>
<dbReference type="SUPFAM" id="SSF47413">
    <property type="entry name" value="lambda repressor-like DNA-binding domains"/>
    <property type="match status" value="1"/>
</dbReference>
<dbReference type="SUPFAM" id="SSF53822">
    <property type="entry name" value="Periplasmic binding protein-like I"/>
    <property type="match status" value="1"/>
</dbReference>